<evidence type="ECO:0000256" key="7">
    <source>
        <dbReference type="ARBA" id="ARBA00023136"/>
    </source>
</evidence>
<dbReference type="VEuPathDB" id="CryptoDB:Vbra_21230"/>
<feature type="transmembrane region" description="Helical" evidence="11">
    <location>
        <begin position="200"/>
        <end position="218"/>
    </location>
</feature>
<keyword evidence="5 11" id="KW-1133">Transmembrane helix</keyword>
<dbReference type="Pfam" id="PF00153">
    <property type="entry name" value="Mito_carr"/>
    <property type="match status" value="3"/>
</dbReference>
<dbReference type="InParanoid" id="A0A0G4F8R3"/>
<keyword evidence="4 8" id="KW-0812">Transmembrane</keyword>
<comment type="subcellular location">
    <subcellularLocation>
        <location evidence="1">Mitochondrion membrane</location>
        <topology evidence="1">Multi-pass membrane protein</topology>
    </subcellularLocation>
</comment>
<evidence type="ECO:0000256" key="8">
    <source>
        <dbReference type="PROSITE-ProRule" id="PRU00282"/>
    </source>
</evidence>
<protein>
    <recommendedName>
        <fullName evidence="14">Mitochondrial carrier protein</fullName>
    </recommendedName>
</protein>
<evidence type="ECO:0000256" key="6">
    <source>
        <dbReference type="ARBA" id="ARBA00023128"/>
    </source>
</evidence>
<dbReference type="SUPFAM" id="SSF103506">
    <property type="entry name" value="Mitochondrial carrier"/>
    <property type="match status" value="1"/>
</dbReference>
<dbReference type="PhylomeDB" id="A0A0G4F8R3"/>
<keyword evidence="6" id="KW-0496">Mitochondrion</keyword>
<evidence type="ECO:0000256" key="1">
    <source>
        <dbReference type="ARBA" id="ARBA00004225"/>
    </source>
</evidence>
<feature type="transmembrane region" description="Helical" evidence="11">
    <location>
        <begin position="140"/>
        <end position="161"/>
    </location>
</feature>
<evidence type="ECO:0000256" key="3">
    <source>
        <dbReference type="ARBA" id="ARBA00022448"/>
    </source>
</evidence>
<dbReference type="EMBL" id="CDMY01000390">
    <property type="protein sequence ID" value="CEM08951.1"/>
    <property type="molecule type" value="Genomic_DNA"/>
</dbReference>
<dbReference type="InterPro" id="IPR018108">
    <property type="entry name" value="MCP_transmembrane"/>
</dbReference>
<comment type="similarity">
    <text evidence="2 9">Belongs to the mitochondrial carrier (TC 2.A.29) family.</text>
</comment>
<dbReference type="PROSITE" id="PS50920">
    <property type="entry name" value="SOLCAR"/>
    <property type="match status" value="3"/>
</dbReference>
<evidence type="ECO:0000256" key="4">
    <source>
        <dbReference type="ARBA" id="ARBA00022692"/>
    </source>
</evidence>
<dbReference type="Proteomes" id="UP000041254">
    <property type="component" value="Unassembled WGS sequence"/>
</dbReference>
<sequence>MDILGNLGGRSLRKPASRREAALRGTMFGGALSGFVGRLCFHPIDTCKAKLQVQMLERSRKSGVGSGGGPPAAYRNLFSTLVHTMRAEGPAGLYRGFGVTGFGSIPATCLYFTSYEYFKGKLQESLYMVKDMPPDSKAHILTDFIAGFLAEVVSCILWVPIDVSKEQLQTQYELRATQHRGSFDAVRNIMKEGLPQLYRGYYATLLSFGPFSAFYFMFYEQFKAGAQSAYTYMSPPDFQPLRPAAMEYARDDDAGSDGRGARATNRASSPMESDPDAADVSLPFHWLLAVGAAAGSAAAFVTNPLDLVKLRLQVQRTAKRSQTGMSTPFQYRGFWQGLRGVFEVEGVRGLFRGSVARILFHAPNYALTITLMEKLKEGYLKYVEPGI</sequence>
<dbReference type="AlphaFoldDB" id="A0A0G4F8R3"/>
<feature type="repeat" description="Solcar" evidence="8">
    <location>
        <begin position="138"/>
        <end position="225"/>
    </location>
</feature>
<keyword evidence="13" id="KW-1185">Reference proteome</keyword>
<dbReference type="GO" id="GO:0048250">
    <property type="term" value="P:iron import into the mitochondrion"/>
    <property type="evidence" value="ECO:0007669"/>
    <property type="project" value="TreeGrafter"/>
</dbReference>
<keyword evidence="3 9" id="KW-0813">Transport</keyword>
<gene>
    <name evidence="12" type="ORF">Vbra_21230</name>
</gene>
<dbReference type="OMA" id="VWVPIDV"/>
<evidence type="ECO:0000256" key="9">
    <source>
        <dbReference type="RuleBase" id="RU000488"/>
    </source>
</evidence>
<feature type="repeat" description="Solcar" evidence="8">
    <location>
        <begin position="21"/>
        <end position="121"/>
    </location>
</feature>
<evidence type="ECO:0008006" key="14">
    <source>
        <dbReference type="Google" id="ProtNLM"/>
    </source>
</evidence>
<evidence type="ECO:0000313" key="12">
    <source>
        <dbReference type="EMBL" id="CEM08951.1"/>
    </source>
</evidence>
<dbReference type="GO" id="GO:0031966">
    <property type="term" value="C:mitochondrial membrane"/>
    <property type="evidence" value="ECO:0007669"/>
    <property type="project" value="UniProtKB-SubCell"/>
</dbReference>
<evidence type="ECO:0000256" key="5">
    <source>
        <dbReference type="ARBA" id="ARBA00022989"/>
    </source>
</evidence>
<evidence type="ECO:0000256" key="11">
    <source>
        <dbReference type="SAM" id="Phobius"/>
    </source>
</evidence>
<evidence type="ECO:0000313" key="13">
    <source>
        <dbReference type="Proteomes" id="UP000041254"/>
    </source>
</evidence>
<organism evidence="12 13">
    <name type="scientific">Vitrella brassicaformis (strain CCMP3155)</name>
    <dbReference type="NCBI Taxonomy" id="1169540"/>
    <lineage>
        <taxon>Eukaryota</taxon>
        <taxon>Sar</taxon>
        <taxon>Alveolata</taxon>
        <taxon>Colpodellida</taxon>
        <taxon>Vitrellaceae</taxon>
        <taxon>Vitrella</taxon>
    </lineage>
</organism>
<evidence type="ECO:0000256" key="10">
    <source>
        <dbReference type="SAM" id="MobiDB-lite"/>
    </source>
</evidence>
<dbReference type="GO" id="GO:0015093">
    <property type="term" value="F:ferrous iron transmembrane transporter activity"/>
    <property type="evidence" value="ECO:0007669"/>
    <property type="project" value="TreeGrafter"/>
</dbReference>
<dbReference type="Gene3D" id="1.50.40.10">
    <property type="entry name" value="Mitochondrial carrier domain"/>
    <property type="match status" value="2"/>
</dbReference>
<dbReference type="STRING" id="1169540.A0A0G4F8R3"/>
<accession>A0A0G4F8R3</accession>
<reference evidence="12 13" key="1">
    <citation type="submission" date="2014-11" db="EMBL/GenBank/DDBJ databases">
        <authorList>
            <person name="Zhu J."/>
            <person name="Qi W."/>
            <person name="Song R."/>
        </authorList>
    </citation>
    <scope>NUCLEOTIDE SEQUENCE [LARGE SCALE GENOMIC DNA]</scope>
</reference>
<feature type="region of interest" description="Disordered" evidence="10">
    <location>
        <begin position="250"/>
        <end position="276"/>
    </location>
</feature>
<dbReference type="OrthoDB" id="250329at2759"/>
<dbReference type="InterPro" id="IPR023395">
    <property type="entry name" value="MCP_dom_sf"/>
</dbReference>
<name>A0A0G4F8R3_VITBC</name>
<evidence type="ECO:0000256" key="2">
    <source>
        <dbReference type="ARBA" id="ARBA00006375"/>
    </source>
</evidence>
<feature type="repeat" description="Solcar" evidence="8">
    <location>
        <begin position="282"/>
        <end position="378"/>
    </location>
</feature>
<dbReference type="PANTHER" id="PTHR45758:SF19">
    <property type="entry name" value="CARRIER PROTEIN, PUTATIVE-RELATED"/>
    <property type="match status" value="1"/>
</dbReference>
<keyword evidence="7 8" id="KW-0472">Membrane</keyword>
<proteinExistence type="inferred from homology"/>
<dbReference type="PANTHER" id="PTHR45758">
    <property type="entry name" value="MITOFERRIN-1-RELATED"/>
    <property type="match status" value="1"/>
</dbReference>